<evidence type="ECO:0000313" key="1">
    <source>
        <dbReference type="EMBL" id="HHS01644.1"/>
    </source>
</evidence>
<organism evidence="1">
    <name type="scientific">Caldicellulosiruptor owensensis</name>
    <dbReference type="NCBI Taxonomy" id="55205"/>
    <lineage>
        <taxon>Bacteria</taxon>
        <taxon>Bacillati</taxon>
        <taxon>Bacillota</taxon>
        <taxon>Bacillota incertae sedis</taxon>
        <taxon>Caldicellulosiruptorales</taxon>
        <taxon>Caldicellulosiruptoraceae</taxon>
        <taxon>Caldicellulosiruptor</taxon>
    </lineage>
</organism>
<protein>
    <submittedName>
        <fullName evidence="1">Uncharacterized protein</fullName>
    </submittedName>
</protein>
<reference evidence="1" key="1">
    <citation type="journal article" date="2020" name="mSystems">
        <title>Genome- and Community-Level Interaction Insights into Carbon Utilization and Element Cycling Functions of Hydrothermarchaeota in Hydrothermal Sediment.</title>
        <authorList>
            <person name="Zhou Z."/>
            <person name="Liu Y."/>
            <person name="Xu W."/>
            <person name="Pan J."/>
            <person name="Luo Z.H."/>
            <person name="Li M."/>
        </authorList>
    </citation>
    <scope>NUCLEOTIDE SEQUENCE [LARGE SCALE GENOMIC DNA]</scope>
    <source>
        <strain evidence="1">SpSt-102</strain>
    </source>
</reference>
<dbReference type="AlphaFoldDB" id="A0A7C5V0U3"/>
<dbReference type="EMBL" id="DRUZ01000044">
    <property type="protein sequence ID" value="HHS01644.1"/>
    <property type="molecule type" value="Genomic_DNA"/>
</dbReference>
<name>A0A7C5V0U3_9FIRM</name>
<proteinExistence type="predicted"/>
<gene>
    <name evidence="1" type="ORF">ENL71_03795</name>
</gene>
<accession>A0A7C5V0U3</accession>
<comment type="caution">
    <text evidence="1">The sequence shown here is derived from an EMBL/GenBank/DDBJ whole genome shotgun (WGS) entry which is preliminary data.</text>
</comment>
<sequence>MKDEFYINKRRFVHFKNLIENYTRTKRHLEEYAEILPYEKIQQVIQKQRRREEQIDNIQKAILNEHDRENEVRNLVKNYLYTEGYLKHYRDKLPKQIVNNMLKKQVFRKIQLENLIKKVDEEK</sequence>